<evidence type="ECO:0000256" key="4">
    <source>
        <dbReference type="ARBA" id="ARBA00022840"/>
    </source>
</evidence>
<dbReference type="SMART" id="SM00382">
    <property type="entry name" value="AAA"/>
    <property type="match status" value="1"/>
</dbReference>
<dbReference type="InterPro" id="IPR003593">
    <property type="entry name" value="AAA+_ATPase"/>
</dbReference>
<reference evidence="8 9" key="1">
    <citation type="submission" date="2021-01" db="EMBL/GenBank/DDBJ databases">
        <title>Whole genome shotgun sequence of Planobispora longispora NBRC 13918.</title>
        <authorList>
            <person name="Komaki H."/>
            <person name="Tamura T."/>
        </authorList>
    </citation>
    <scope>NUCLEOTIDE SEQUENCE [LARGE SCALE GENOMIC DNA]</scope>
    <source>
        <strain evidence="8 9">NBRC 13918</strain>
    </source>
</reference>
<feature type="domain" description="ABC transporter" evidence="7">
    <location>
        <begin position="8"/>
        <end position="233"/>
    </location>
</feature>
<keyword evidence="5" id="KW-0046">Antibiotic resistance</keyword>
<comment type="subcellular location">
    <subcellularLocation>
        <location evidence="1">Cell membrane</location>
        <topology evidence="1">Peripheral membrane protein</topology>
    </subcellularLocation>
</comment>
<dbReference type="Pfam" id="PF00005">
    <property type="entry name" value="ABC_tran"/>
    <property type="match status" value="1"/>
</dbReference>
<proteinExistence type="predicted"/>
<evidence type="ECO:0000313" key="8">
    <source>
        <dbReference type="EMBL" id="GIH79764.1"/>
    </source>
</evidence>
<feature type="region of interest" description="Disordered" evidence="6">
    <location>
        <begin position="300"/>
        <end position="320"/>
    </location>
</feature>
<dbReference type="GO" id="GO:0016887">
    <property type="term" value="F:ATP hydrolysis activity"/>
    <property type="evidence" value="ECO:0007669"/>
    <property type="project" value="InterPro"/>
</dbReference>
<comment type="caution">
    <text evidence="8">The sequence shown here is derived from an EMBL/GenBank/DDBJ whole genome shotgun (WGS) entry which is preliminary data.</text>
</comment>
<sequence length="320" mass="34214">MLVDMTTIQVDGLGRSYGEFEAVRDVSFTVEQGELFALLGRNGAGKTTTVEVLAGFRPAGRGTVRVLGLDPVADRARMRRRTGIMLQEAGFFPDLTVAQTVDAWRDFVAAPRSRDEALELAGLGAKADTRVRQLSGGEKRRLDLALAVLNRPDVLFLDEPTTGMDPEARKNTWQVIRDLAGQGTTILLTTHYLDEAQRLASTMAIMDRGTIVASGGMAETLAAQAGRVAFELPAEVSPQDLPVPVTAVEGRTAVCRVEDPDLAAQTLLGWAGERGVRLRGLEVRTATLEDLFLDLAGNAGNAGTAPEETPVKDSAKSEAA</sequence>
<evidence type="ECO:0000256" key="3">
    <source>
        <dbReference type="ARBA" id="ARBA00022741"/>
    </source>
</evidence>
<dbReference type="InterPro" id="IPR017871">
    <property type="entry name" value="ABC_transporter-like_CS"/>
</dbReference>
<dbReference type="AlphaFoldDB" id="A0A8J3RUF9"/>
<dbReference type="PANTHER" id="PTHR42711:SF17">
    <property type="entry name" value="ABC TRANSPORTER ATP-BINDING PROTEIN"/>
    <property type="match status" value="1"/>
</dbReference>
<dbReference type="GO" id="GO:0005524">
    <property type="term" value="F:ATP binding"/>
    <property type="evidence" value="ECO:0007669"/>
    <property type="project" value="UniProtKB-KW"/>
</dbReference>
<dbReference type="SUPFAM" id="SSF52540">
    <property type="entry name" value="P-loop containing nucleoside triphosphate hydrolases"/>
    <property type="match status" value="1"/>
</dbReference>
<evidence type="ECO:0000259" key="7">
    <source>
        <dbReference type="PROSITE" id="PS50893"/>
    </source>
</evidence>
<evidence type="ECO:0000256" key="2">
    <source>
        <dbReference type="ARBA" id="ARBA00022448"/>
    </source>
</evidence>
<dbReference type="CDD" id="cd03230">
    <property type="entry name" value="ABC_DR_subfamily_A"/>
    <property type="match status" value="1"/>
</dbReference>
<dbReference type="GO" id="GO:0005886">
    <property type="term" value="C:plasma membrane"/>
    <property type="evidence" value="ECO:0007669"/>
    <property type="project" value="UniProtKB-SubCell"/>
</dbReference>
<dbReference type="InterPro" id="IPR050763">
    <property type="entry name" value="ABC_transporter_ATP-binding"/>
</dbReference>
<accession>A0A8J3RUF9</accession>
<dbReference type="PROSITE" id="PS50893">
    <property type="entry name" value="ABC_TRANSPORTER_2"/>
    <property type="match status" value="1"/>
</dbReference>
<evidence type="ECO:0000313" key="9">
    <source>
        <dbReference type="Proteomes" id="UP000616724"/>
    </source>
</evidence>
<dbReference type="InterPro" id="IPR003439">
    <property type="entry name" value="ABC_transporter-like_ATP-bd"/>
</dbReference>
<dbReference type="PANTHER" id="PTHR42711">
    <property type="entry name" value="ABC TRANSPORTER ATP-BINDING PROTEIN"/>
    <property type="match status" value="1"/>
</dbReference>
<dbReference type="EMBL" id="BOOH01000051">
    <property type="protein sequence ID" value="GIH79764.1"/>
    <property type="molecule type" value="Genomic_DNA"/>
</dbReference>
<name>A0A8J3RUF9_9ACTN</name>
<dbReference type="Proteomes" id="UP000616724">
    <property type="component" value="Unassembled WGS sequence"/>
</dbReference>
<evidence type="ECO:0000256" key="5">
    <source>
        <dbReference type="ARBA" id="ARBA00023251"/>
    </source>
</evidence>
<keyword evidence="3" id="KW-0547">Nucleotide-binding</keyword>
<dbReference type="GO" id="GO:0046677">
    <property type="term" value="P:response to antibiotic"/>
    <property type="evidence" value="ECO:0007669"/>
    <property type="project" value="UniProtKB-KW"/>
</dbReference>
<gene>
    <name evidence="8" type="ORF">Plo01_61930</name>
</gene>
<keyword evidence="9" id="KW-1185">Reference proteome</keyword>
<keyword evidence="4 8" id="KW-0067">ATP-binding</keyword>
<dbReference type="PROSITE" id="PS00211">
    <property type="entry name" value="ABC_TRANSPORTER_1"/>
    <property type="match status" value="1"/>
</dbReference>
<dbReference type="InterPro" id="IPR027417">
    <property type="entry name" value="P-loop_NTPase"/>
</dbReference>
<keyword evidence="2" id="KW-0813">Transport</keyword>
<feature type="compositionally biased region" description="Basic and acidic residues" evidence="6">
    <location>
        <begin position="309"/>
        <end position="320"/>
    </location>
</feature>
<organism evidence="8 9">
    <name type="scientific">Planobispora longispora</name>
    <dbReference type="NCBI Taxonomy" id="28887"/>
    <lineage>
        <taxon>Bacteria</taxon>
        <taxon>Bacillati</taxon>
        <taxon>Actinomycetota</taxon>
        <taxon>Actinomycetes</taxon>
        <taxon>Streptosporangiales</taxon>
        <taxon>Streptosporangiaceae</taxon>
        <taxon>Planobispora</taxon>
    </lineage>
</organism>
<protein>
    <submittedName>
        <fullName evidence="8">Multidrug ABC transporter ATP-binding protein</fullName>
    </submittedName>
</protein>
<evidence type="ECO:0000256" key="6">
    <source>
        <dbReference type="SAM" id="MobiDB-lite"/>
    </source>
</evidence>
<evidence type="ECO:0000256" key="1">
    <source>
        <dbReference type="ARBA" id="ARBA00004202"/>
    </source>
</evidence>
<dbReference type="Gene3D" id="3.40.50.300">
    <property type="entry name" value="P-loop containing nucleotide triphosphate hydrolases"/>
    <property type="match status" value="1"/>
</dbReference>